<name>D1VW30_9BACT</name>
<sequence length="108" mass="12972">MTVMFQDKYVFAQLTAFLNRTQFNNYVRKYDGNRYVKHFTCWNQLLAMMFGQLSNRESLRDLIVAFEAHRAKQYHLGLGRKPIAKTTFASANQNRDYRIFEDFAFYMM</sequence>
<dbReference type="InterPro" id="IPR025399">
    <property type="entry name" value="DUF4372"/>
</dbReference>
<dbReference type="Pfam" id="PF14294">
    <property type="entry name" value="DUF4372"/>
    <property type="match status" value="1"/>
</dbReference>
<comment type="caution">
    <text evidence="2">The sequence shown here is derived from an EMBL/GenBank/DDBJ whole genome shotgun (WGS) entry which is preliminary data.</text>
</comment>
<organism evidence="2 3">
    <name type="scientific">Hoylesella timonensis CRIS 5C-B1</name>
    <dbReference type="NCBI Taxonomy" id="679189"/>
    <lineage>
        <taxon>Bacteria</taxon>
        <taxon>Pseudomonadati</taxon>
        <taxon>Bacteroidota</taxon>
        <taxon>Bacteroidia</taxon>
        <taxon>Bacteroidales</taxon>
        <taxon>Prevotellaceae</taxon>
        <taxon>Hoylesella</taxon>
    </lineage>
</organism>
<feature type="domain" description="DUF4372" evidence="1">
    <location>
        <begin position="8"/>
        <end position="78"/>
    </location>
</feature>
<reference evidence="2 3" key="1">
    <citation type="submission" date="2009-12" db="EMBL/GenBank/DDBJ databases">
        <title>Genome Sequence of Prevotella timonensis CRIS 5C-B1.</title>
        <authorList>
            <person name="Durkin A.S."/>
            <person name="Madupu R."/>
            <person name="Torralba M."/>
            <person name="Methe B."/>
            <person name="Sutton G."/>
            <person name="Strausberg R.L."/>
            <person name="Nelson K.E."/>
        </authorList>
    </citation>
    <scope>NUCLEOTIDE SEQUENCE [LARGE SCALE GENOMIC DNA]</scope>
    <source>
        <strain evidence="2 3">CRIS 5C-B1</strain>
    </source>
</reference>
<dbReference type="AlphaFoldDB" id="D1VW30"/>
<accession>D1VW30</accession>
<evidence type="ECO:0000259" key="1">
    <source>
        <dbReference type="Pfam" id="PF14294"/>
    </source>
</evidence>
<gene>
    <name evidence="2" type="ORF">HMPREF9019_1096</name>
</gene>
<evidence type="ECO:0000313" key="2">
    <source>
        <dbReference type="EMBL" id="EFA98649.1"/>
    </source>
</evidence>
<protein>
    <recommendedName>
        <fullName evidence="1">DUF4372 domain-containing protein</fullName>
    </recommendedName>
</protein>
<dbReference type="Proteomes" id="UP000004001">
    <property type="component" value="Unassembled WGS sequence"/>
</dbReference>
<keyword evidence="3" id="KW-1185">Reference proteome</keyword>
<dbReference type="eggNOG" id="COG3385">
    <property type="taxonomic scope" value="Bacteria"/>
</dbReference>
<dbReference type="EMBL" id="ADEF01000001">
    <property type="protein sequence ID" value="EFA98649.1"/>
    <property type="molecule type" value="Genomic_DNA"/>
</dbReference>
<proteinExistence type="predicted"/>
<evidence type="ECO:0000313" key="3">
    <source>
        <dbReference type="Proteomes" id="UP000004001"/>
    </source>
</evidence>